<dbReference type="AlphaFoldDB" id="A0A1E5RFR2"/>
<dbReference type="Pfam" id="PF21203">
    <property type="entry name" value="ECM10"/>
    <property type="match status" value="1"/>
</dbReference>
<sequence>MKLSALIYASLAGFQVVSASSMLITARNVQSQEEHSFFELYKDDESGKYTVENLNAELPVGSNELYCFTASGDIGGLENNKDCFTVAKLVSPLSYDLFIDEDVGRLTLKYSNKSLNEITPITRSAVQGFSAGLTKLKKVTKQYPKNQKNVKNPYEQEGVIEDKAIEAEKEVEDEKQLTFFEKNWRFMIAGLLIYSVLFRKSGPKPAKPE</sequence>
<feature type="chain" id="PRO_5009184731" description="ER membrane protein complex subunit 10" evidence="1">
    <location>
        <begin position="20"/>
        <end position="209"/>
    </location>
</feature>
<dbReference type="FunCoup" id="A0A1E5RFR2">
    <property type="interactions" value="32"/>
</dbReference>
<evidence type="ECO:0000256" key="1">
    <source>
        <dbReference type="SAM" id="SignalP"/>
    </source>
</evidence>
<dbReference type="InParanoid" id="A0A1E5RFR2"/>
<evidence type="ECO:0000313" key="2">
    <source>
        <dbReference type="EMBL" id="OEJ85423.1"/>
    </source>
</evidence>
<evidence type="ECO:0008006" key="4">
    <source>
        <dbReference type="Google" id="ProtNLM"/>
    </source>
</evidence>
<dbReference type="STRING" id="56408.A0A1E5RFR2"/>
<feature type="signal peptide" evidence="1">
    <location>
        <begin position="1"/>
        <end position="19"/>
    </location>
</feature>
<reference evidence="3" key="1">
    <citation type="journal article" date="2016" name="Genome Announc.">
        <title>Genome sequences of three species of Hanseniaspora isolated from spontaneous wine fermentations.</title>
        <authorList>
            <person name="Sternes P.R."/>
            <person name="Lee D."/>
            <person name="Kutyna D.R."/>
            <person name="Borneman A.R."/>
        </authorList>
    </citation>
    <scope>NUCLEOTIDE SEQUENCE [LARGE SCALE GENOMIC DNA]</scope>
    <source>
        <strain evidence="3">AWRI3579</strain>
    </source>
</reference>
<dbReference type="OrthoDB" id="1894652at2759"/>
<proteinExistence type="predicted"/>
<evidence type="ECO:0000313" key="3">
    <source>
        <dbReference type="Proteomes" id="UP000095728"/>
    </source>
</evidence>
<gene>
    <name evidence="2" type="ORF">AWRI3579_g2123</name>
</gene>
<accession>A0A1E5RFR2</accession>
<dbReference type="EMBL" id="LPNM01000007">
    <property type="protein sequence ID" value="OEJ85423.1"/>
    <property type="molecule type" value="Genomic_DNA"/>
</dbReference>
<name>A0A1E5RFR2_9ASCO</name>
<keyword evidence="3" id="KW-1185">Reference proteome</keyword>
<organism evidence="2 3">
    <name type="scientific">Hanseniaspora osmophila</name>
    <dbReference type="NCBI Taxonomy" id="56408"/>
    <lineage>
        <taxon>Eukaryota</taxon>
        <taxon>Fungi</taxon>
        <taxon>Dikarya</taxon>
        <taxon>Ascomycota</taxon>
        <taxon>Saccharomycotina</taxon>
        <taxon>Saccharomycetes</taxon>
        <taxon>Saccharomycodales</taxon>
        <taxon>Saccharomycodaceae</taxon>
        <taxon>Hanseniaspora</taxon>
    </lineage>
</organism>
<dbReference type="Proteomes" id="UP000095728">
    <property type="component" value="Unassembled WGS sequence"/>
</dbReference>
<keyword evidence="1" id="KW-0732">Signal</keyword>
<protein>
    <recommendedName>
        <fullName evidence="4">ER membrane protein complex subunit 10</fullName>
    </recommendedName>
</protein>
<comment type="caution">
    <text evidence="2">The sequence shown here is derived from an EMBL/GenBank/DDBJ whole genome shotgun (WGS) entry which is preliminary data.</text>
</comment>